<organism evidence="1">
    <name type="scientific">Opuntia streptacantha</name>
    <name type="common">Prickly pear cactus</name>
    <name type="synonym">Opuntia cardona</name>
    <dbReference type="NCBI Taxonomy" id="393608"/>
    <lineage>
        <taxon>Eukaryota</taxon>
        <taxon>Viridiplantae</taxon>
        <taxon>Streptophyta</taxon>
        <taxon>Embryophyta</taxon>
        <taxon>Tracheophyta</taxon>
        <taxon>Spermatophyta</taxon>
        <taxon>Magnoliopsida</taxon>
        <taxon>eudicotyledons</taxon>
        <taxon>Gunneridae</taxon>
        <taxon>Pentapetalae</taxon>
        <taxon>Caryophyllales</taxon>
        <taxon>Cactineae</taxon>
        <taxon>Cactaceae</taxon>
        <taxon>Opuntioideae</taxon>
        <taxon>Opuntia</taxon>
    </lineage>
</organism>
<dbReference type="EMBL" id="GISG01050845">
    <property type="protein sequence ID" value="MBA4625193.1"/>
    <property type="molecule type" value="Transcribed_RNA"/>
</dbReference>
<proteinExistence type="predicted"/>
<dbReference type="AlphaFoldDB" id="A0A7C8YRX9"/>
<reference evidence="1" key="2">
    <citation type="submission" date="2020-07" db="EMBL/GenBank/DDBJ databases">
        <authorList>
            <person name="Vera ALvarez R."/>
            <person name="Arias-Moreno D.M."/>
            <person name="Jimenez-Jacinto V."/>
            <person name="Jimenez-Bremont J.F."/>
            <person name="Swaminathan K."/>
            <person name="Moose S.P."/>
            <person name="Guerrero-Gonzalez M.L."/>
            <person name="Marino-Ramirez L."/>
            <person name="Landsman D."/>
            <person name="Rodriguez-Kessler M."/>
            <person name="Delgado-Sanchez P."/>
        </authorList>
    </citation>
    <scope>NUCLEOTIDE SEQUENCE</scope>
    <source>
        <tissue evidence="1">Cladode</tissue>
    </source>
</reference>
<accession>A0A7C8YRX9</accession>
<evidence type="ECO:0000313" key="1">
    <source>
        <dbReference type="EMBL" id="MBA4625194.1"/>
    </source>
</evidence>
<sequence length="102" mass="11378">MVEINRYLSTDSTGVPPMFADYSTGCTDHSLAVRNLPKDQDMSLLVSFNCRMQGMVFQVLGELGTLWVNEEVTFRTSICSGIDLSRLVTHPTVSEKGSRFQL</sequence>
<reference evidence="1" key="1">
    <citation type="journal article" date="2013" name="J. Plant Res.">
        <title>Effect of fungi and light on seed germination of three Opuntia species from semiarid lands of central Mexico.</title>
        <authorList>
            <person name="Delgado-Sanchez P."/>
            <person name="Jimenez-Bremont J.F."/>
            <person name="Guerrero-Gonzalez Mde L."/>
            <person name="Flores J."/>
        </authorList>
    </citation>
    <scope>NUCLEOTIDE SEQUENCE</scope>
    <source>
        <tissue evidence="1">Cladode</tissue>
    </source>
</reference>
<protein>
    <submittedName>
        <fullName evidence="1">Uncharacterized protein</fullName>
    </submittedName>
</protein>
<name>A0A7C8YRX9_OPUST</name>
<dbReference type="EMBL" id="GISG01050846">
    <property type="protein sequence ID" value="MBA4625194.1"/>
    <property type="molecule type" value="Transcribed_RNA"/>
</dbReference>